<dbReference type="GO" id="GO:0002224">
    <property type="term" value="P:toll-like receptor signaling pathway"/>
    <property type="evidence" value="ECO:0007669"/>
    <property type="project" value="TreeGrafter"/>
</dbReference>
<dbReference type="InterPro" id="IPR035897">
    <property type="entry name" value="Toll_tir_struct_dom_sf"/>
</dbReference>
<dbReference type="GO" id="GO:0034154">
    <property type="term" value="P:toll-like receptor 7 signaling pathway"/>
    <property type="evidence" value="ECO:0007669"/>
    <property type="project" value="TreeGrafter"/>
</dbReference>
<dbReference type="SUPFAM" id="SSF52200">
    <property type="entry name" value="Toll/Interleukin receptor TIR domain"/>
    <property type="match status" value="1"/>
</dbReference>
<dbReference type="GO" id="GO:0038187">
    <property type="term" value="F:pattern recognition receptor activity"/>
    <property type="evidence" value="ECO:0007669"/>
    <property type="project" value="TreeGrafter"/>
</dbReference>
<keyword evidence="12" id="KW-0675">Receptor</keyword>
<keyword evidence="3" id="KW-0399">Innate immunity</keyword>
<dbReference type="InterPro" id="IPR001611">
    <property type="entry name" value="Leu-rich_rpt"/>
</dbReference>
<dbReference type="PROSITE" id="PS50104">
    <property type="entry name" value="TIR"/>
    <property type="match status" value="1"/>
</dbReference>
<evidence type="ECO:0000313" key="18">
    <source>
        <dbReference type="RefSeq" id="XP_054830249.1"/>
    </source>
</evidence>
<keyword evidence="4" id="KW-0433">Leucine-rich repeat</keyword>
<dbReference type="Pfam" id="PF01582">
    <property type="entry name" value="TIR"/>
    <property type="match status" value="1"/>
</dbReference>
<keyword evidence="11" id="KW-0472">Membrane</keyword>
<dbReference type="GO" id="GO:0045087">
    <property type="term" value="P:innate immune response"/>
    <property type="evidence" value="ECO:0007669"/>
    <property type="project" value="UniProtKB-KW"/>
</dbReference>
<evidence type="ECO:0000256" key="2">
    <source>
        <dbReference type="ARBA" id="ARBA00009634"/>
    </source>
</evidence>
<evidence type="ECO:0000259" key="16">
    <source>
        <dbReference type="PROSITE" id="PS50104"/>
    </source>
</evidence>
<keyword evidence="13" id="KW-0325">Glycoprotein</keyword>
<evidence type="ECO:0000256" key="10">
    <source>
        <dbReference type="ARBA" id="ARBA00022989"/>
    </source>
</evidence>
<comment type="subcellular location">
    <subcellularLocation>
        <location evidence="15">Endomembrane system</location>
        <topology evidence="15">Single-pass type I membrane protein</topology>
    </subcellularLocation>
    <subcellularLocation>
        <location evidence="1">Endosome</location>
    </subcellularLocation>
</comment>
<dbReference type="RefSeq" id="XP_054830249.1">
    <property type="nucleotide sequence ID" value="XM_054974274.1"/>
</dbReference>
<dbReference type="GO" id="GO:0051607">
    <property type="term" value="P:defense response to virus"/>
    <property type="evidence" value="ECO:0007669"/>
    <property type="project" value="TreeGrafter"/>
</dbReference>
<dbReference type="PANTHER" id="PTHR47410">
    <property type="entry name" value="TOLL-LIKE RECEPTOR 7-RELATED"/>
    <property type="match status" value="1"/>
</dbReference>
<dbReference type="PANTHER" id="PTHR47410:SF2">
    <property type="entry name" value="TOLL-LIKE RECEPTOR 7"/>
    <property type="match status" value="1"/>
</dbReference>
<dbReference type="SMART" id="SM00255">
    <property type="entry name" value="TIR"/>
    <property type="match status" value="1"/>
</dbReference>
<dbReference type="InterPro" id="IPR000483">
    <property type="entry name" value="Cys-rich_flank_reg_C"/>
</dbReference>
<dbReference type="SMART" id="SM00082">
    <property type="entry name" value="LRRCT"/>
    <property type="match status" value="1"/>
</dbReference>
<dbReference type="Pfam" id="PF13855">
    <property type="entry name" value="LRR_8"/>
    <property type="match status" value="4"/>
</dbReference>
<dbReference type="GO" id="GO:0005886">
    <property type="term" value="C:plasma membrane"/>
    <property type="evidence" value="ECO:0007669"/>
    <property type="project" value="TreeGrafter"/>
</dbReference>
<dbReference type="KEGG" id="emc:129326129"/>
<keyword evidence="5" id="KW-0812">Transmembrane</keyword>
<dbReference type="SMART" id="SM00365">
    <property type="entry name" value="LRR_SD22"/>
    <property type="match status" value="11"/>
</dbReference>
<evidence type="ECO:0000256" key="13">
    <source>
        <dbReference type="ARBA" id="ARBA00023180"/>
    </source>
</evidence>
<dbReference type="GO" id="GO:0032755">
    <property type="term" value="P:positive regulation of interleukin-6 production"/>
    <property type="evidence" value="ECO:0007669"/>
    <property type="project" value="TreeGrafter"/>
</dbReference>
<feature type="domain" description="TIR" evidence="16">
    <location>
        <begin position="894"/>
        <end position="1038"/>
    </location>
</feature>
<dbReference type="InterPro" id="IPR000157">
    <property type="entry name" value="TIR_dom"/>
</dbReference>
<evidence type="ECO:0000256" key="11">
    <source>
        <dbReference type="ARBA" id="ARBA00023136"/>
    </source>
</evidence>
<evidence type="ECO:0000256" key="5">
    <source>
        <dbReference type="ARBA" id="ARBA00022692"/>
    </source>
</evidence>
<keyword evidence="8" id="KW-0967">Endosome</keyword>
<dbReference type="InterPro" id="IPR032675">
    <property type="entry name" value="LRR_dom_sf"/>
</dbReference>
<dbReference type="Gene3D" id="3.80.10.10">
    <property type="entry name" value="Ribonuclease Inhibitor"/>
    <property type="match status" value="1"/>
</dbReference>
<evidence type="ECO:0000256" key="3">
    <source>
        <dbReference type="ARBA" id="ARBA00022588"/>
    </source>
</evidence>
<organism evidence="17 18">
    <name type="scientific">Eublepharis macularius</name>
    <name type="common">Leopard gecko</name>
    <name type="synonym">Cyrtodactylus macularius</name>
    <dbReference type="NCBI Taxonomy" id="481883"/>
    <lineage>
        <taxon>Eukaryota</taxon>
        <taxon>Metazoa</taxon>
        <taxon>Chordata</taxon>
        <taxon>Craniata</taxon>
        <taxon>Vertebrata</taxon>
        <taxon>Euteleostomi</taxon>
        <taxon>Lepidosauria</taxon>
        <taxon>Squamata</taxon>
        <taxon>Bifurcata</taxon>
        <taxon>Gekkota</taxon>
        <taxon>Eublepharidae</taxon>
        <taxon>Eublepharinae</taxon>
        <taxon>Eublepharis</taxon>
    </lineage>
</organism>
<evidence type="ECO:0000256" key="1">
    <source>
        <dbReference type="ARBA" id="ARBA00004177"/>
    </source>
</evidence>
<dbReference type="GO" id="GO:1902533">
    <property type="term" value="P:positive regulation of intracellular signal transduction"/>
    <property type="evidence" value="ECO:0007669"/>
    <property type="project" value="UniProtKB-ARBA"/>
</dbReference>
<evidence type="ECO:0000256" key="9">
    <source>
        <dbReference type="ARBA" id="ARBA00022859"/>
    </source>
</evidence>
<reference evidence="18" key="1">
    <citation type="submission" date="2025-08" db="UniProtKB">
        <authorList>
            <consortium name="RefSeq"/>
        </authorList>
    </citation>
    <scope>IDENTIFICATION</scope>
    <source>
        <tissue evidence="18">Blood</tissue>
    </source>
</reference>
<dbReference type="Proteomes" id="UP001190640">
    <property type="component" value="Chromosome 3"/>
</dbReference>
<evidence type="ECO:0000256" key="8">
    <source>
        <dbReference type="ARBA" id="ARBA00022753"/>
    </source>
</evidence>
<proteinExistence type="inferred from homology"/>
<dbReference type="GO" id="GO:0006954">
    <property type="term" value="P:inflammatory response"/>
    <property type="evidence" value="ECO:0007669"/>
    <property type="project" value="UniProtKB-KW"/>
</dbReference>
<dbReference type="GO" id="GO:0007249">
    <property type="term" value="P:canonical NF-kappaB signal transduction"/>
    <property type="evidence" value="ECO:0007669"/>
    <property type="project" value="TreeGrafter"/>
</dbReference>
<keyword evidence="7" id="KW-0677">Repeat</keyword>
<gene>
    <name evidence="18" type="primary">LOC129326129</name>
</gene>
<evidence type="ECO:0000256" key="15">
    <source>
        <dbReference type="ARBA" id="ARBA00046288"/>
    </source>
</evidence>
<evidence type="ECO:0000256" key="12">
    <source>
        <dbReference type="ARBA" id="ARBA00023170"/>
    </source>
</evidence>
<keyword evidence="17" id="KW-1185">Reference proteome</keyword>
<keyword evidence="9" id="KW-0391">Immunity</keyword>
<evidence type="ECO:0000256" key="7">
    <source>
        <dbReference type="ARBA" id="ARBA00022737"/>
    </source>
</evidence>
<keyword evidence="14" id="KW-0395">Inflammatory response</keyword>
<comment type="similarity">
    <text evidence="2">Belongs to the Toll-like receptor family.</text>
</comment>
<accession>A0AA97J316</accession>
<evidence type="ECO:0000256" key="4">
    <source>
        <dbReference type="ARBA" id="ARBA00022614"/>
    </source>
</evidence>
<evidence type="ECO:0000256" key="6">
    <source>
        <dbReference type="ARBA" id="ARBA00022729"/>
    </source>
</evidence>
<dbReference type="SMART" id="SM00364">
    <property type="entry name" value="LRR_BAC"/>
    <property type="match status" value="6"/>
</dbReference>
<dbReference type="FunFam" id="3.80.10.10:FF:000037">
    <property type="entry name" value="Toll-like receptor 7"/>
    <property type="match status" value="1"/>
</dbReference>
<dbReference type="InterPro" id="IPR003591">
    <property type="entry name" value="Leu-rich_rpt_typical-subtyp"/>
</dbReference>
<sequence>MDKLPFCFEGIHRMAIPPLDTSRLLFFIFFLFPKMMLAIKFPKTLPCDVDALEDLLIVDCSDRRLAVFPDGIPANTTNLTLSINHIKNIKQANFENLENLVEIDFRCNCMPVTLGPKDHVCKNSLHVQSGTFEKLTQLKSLYLDGNRLSEIPQGLPRNLQLLSLEANNIVSIIRENLEGLENLEILLLGKNCYFRNRCNVAFQINNTAFQDLKKLTVLSLKANNLTIIPQNLPHTLKKLYLHDNRIENITEHDLNHLHNLELLDLSGNCPRCHNAPYPCEPCFNNKSILISPTAFASLKQLKFLRLHSTSLRKVDPKWFENTANLEVLDLSQNYLAKEIEDAQFLNFLPNLLDLDLSFNYELQQYPSHLNLPQTFSNLTKLKYLRLRGYVFKTLDGNTLLPLKNLIHLTELDLGTNFIRNANLSMFKDFPALQIINLSFNKISPFSDGFSEVPFYCSPVPLFGQYKEMHYFIYDEYSRSCNSKDQETNYSLPHGIDPSCAKYGKTLDLSRNNVFFINPSDFQNLTFLKCLNLSGNAMSQTLDGTEFRSLSGLKYLDFSNNRVDLLYSNAFQELKELEILDLSDNKNYFQAEGVTHMLNFTSHLISLKKLIMNGNEISTSTDKGMASTSIKTLEFRKNRLDILWKSDTKSFTFKELKCLENLDISDNSLSSLPDDLLEGLPPQLKQLNLSNNKLKKFNWTKLQSLKNLENLDLSSNQLTIVCSELSTCSRTLKKLTLRHNRIKKLANNFLRGVFQLRYLDLSFNKIRTIRDSSFPENVTNNLDKLFLNGNPFKCDCDIVWLAWWINRTNVTIPRLATDVTCAGPGAWKGKSVVLLDLDTCELDYSQTLCCVSASIIMSLMMLMVTSHLYFWDVWYIYHLCTAKIKGYKRLFSSEVLYDAFVAYDIKDAAVNEWVLKELVEKLENEQEKRFSLCLEERNWLPGQPVLDNLSESIEMSRKTVFVLTNKYIACGNFRTAFYLAHQRLMDEKVDVIVLIFLEKVLQKSKYLRLRKRLCSRSVLEWPTNPQSQHYFWQCLKNALATNNDVSYNILFKEMV</sequence>
<dbReference type="SMART" id="SM00369">
    <property type="entry name" value="LRR_TYP"/>
    <property type="match status" value="15"/>
</dbReference>
<dbReference type="Gene3D" id="3.40.50.10140">
    <property type="entry name" value="Toll/interleukin-1 receptor homology (TIR) domain"/>
    <property type="match status" value="1"/>
</dbReference>
<name>A0AA97J316_EUBMA</name>
<dbReference type="GeneID" id="129326129"/>
<keyword evidence="6" id="KW-0732">Signal</keyword>
<dbReference type="AlphaFoldDB" id="A0AA97J316"/>
<keyword evidence="10" id="KW-1133">Transmembrane helix</keyword>
<evidence type="ECO:0000313" key="17">
    <source>
        <dbReference type="Proteomes" id="UP001190640"/>
    </source>
</evidence>
<dbReference type="PROSITE" id="PS51450">
    <property type="entry name" value="LRR"/>
    <property type="match status" value="6"/>
</dbReference>
<dbReference type="PRINTS" id="PR00019">
    <property type="entry name" value="LEURICHRPT"/>
</dbReference>
<evidence type="ECO:0000256" key="14">
    <source>
        <dbReference type="ARBA" id="ARBA00023198"/>
    </source>
</evidence>
<dbReference type="SUPFAM" id="SSF52058">
    <property type="entry name" value="L domain-like"/>
    <property type="match status" value="2"/>
</dbReference>
<protein>
    <submittedName>
        <fullName evidence="18">Toll-like receptor 7</fullName>
    </submittedName>
</protein>
<dbReference type="SUPFAM" id="SSF52047">
    <property type="entry name" value="RNI-like"/>
    <property type="match status" value="1"/>
</dbReference>
<dbReference type="GO" id="GO:0005768">
    <property type="term" value="C:endosome"/>
    <property type="evidence" value="ECO:0007669"/>
    <property type="project" value="UniProtKB-SubCell"/>
</dbReference>
<dbReference type="FunFam" id="3.40.50.10140:FF:000003">
    <property type="entry name" value="Toll-like receptor 7"/>
    <property type="match status" value="1"/>
</dbReference>